<reference evidence="8" key="3">
    <citation type="submission" date="2025-04" db="UniProtKB">
        <authorList>
            <consortium name="RefSeq"/>
        </authorList>
    </citation>
    <scope>IDENTIFICATION</scope>
    <source>
        <tissue evidence="8">Leukocyte</tissue>
    </source>
</reference>
<dbReference type="PRINTS" id="PR00080">
    <property type="entry name" value="SDRFAMILY"/>
</dbReference>
<evidence type="ECO:0000256" key="3">
    <source>
        <dbReference type="RuleBase" id="RU000363"/>
    </source>
</evidence>
<dbReference type="PANTHER" id="PTHR43313">
    <property type="entry name" value="SHORT-CHAIN DEHYDROGENASE/REDUCTASE FAMILY 9C"/>
    <property type="match status" value="1"/>
</dbReference>
<evidence type="ECO:0000256" key="2">
    <source>
        <dbReference type="ARBA" id="ARBA00023002"/>
    </source>
</evidence>
<dbReference type="KEGG" id="ccan:109689217"/>
<dbReference type="GeneID" id="109689217"/>
<dbReference type="PANTHER" id="PTHR43313:SF15">
    <property type="entry name" value="DEHYDROGENASE_REDUCTASE SDR FAMILY MEMBER 9"/>
    <property type="match status" value="1"/>
</dbReference>
<dbReference type="EMBL" id="GFFW01002448">
    <property type="protein sequence ID" value="JAV42340.1"/>
    <property type="molecule type" value="Transcribed_RNA"/>
</dbReference>
<dbReference type="InterPro" id="IPR002347">
    <property type="entry name" value="SDR_fam"/>
</dbReference>
<evidence type="ECO:0000313" key="7">
    <source>
        <dbReference type="Proteomes" id="UP001732720"/>
    </source>
</evidence>
<dbReference type="GO" id="GO:0008202">
    <property type="term" value="P:steroid metabolic process"/>
    <property type="evidence" value="ECO:0007669"/>
    <property type="project" value="TreeGrafter"/>
</dbReference>
<dbReference type="RefSeq" id="XP_020023558.1">
    <property type="nucleotide sequence ID" value="XM_020167969.1"/>
</dbReference>
<dbReference type="SUPFAM" id="SSF51735">
    <property type="entry name" value="NAD(P)-binding Rossmann-fold domains"/>
    <property type="match status" value="1"/>
</dbReference>
<reference evidence="6" key="2">
    <citation type="submission" date="2023-09" db="UniProtKB">
        <authorList>
            <consortium name="Ensembl"/>
        </authorList>
    </citation>
    <scope>IDENTIFICATION</scope>
</reference>
<proteinExistence type="inferred from homology"/>
<reference evidence="5" key="1">
    <citation type="journal article" date="2017" name="G3 (Bethesda)">
        <title>De Novo Genome and Transcriptome Assembly of the Canadian Beaver (Castor canadensis).</title>
        <authorList>
            <person name="Lok S."/>
            <person name="Paton T.A."/>
            <person name="Wang Z."/>
            <person name="Kaur G."/>
            <person name="Walker S."/>
            <person name="Yuen R.K."/>
            <person name="Sung W.W."/>
            <person name="Whitney J."/>
            <person name="Buchanan J.A."/>
            <person name="Trost B."/>
            <person name="Singh N."/>
            <person name="Apresto B."/>
            <person name="Chen N."/>
            <person name="Coole M."/>
            <person name="Dawson T.J."/>
            <person name="Ho K.Y."/>
            <person name="Hu Z."/>
            <person name="Pullenayegum S."/>
            <person name="Samler K."/>
            <person name="Shipstone A."/>
            <person name="Tsoi F."/>
            <person name="Wang T."/>
            <person name="Pereira S.L."/>
            <person name="Rostami P."/>
            <person name="Ryan C.A."/>
            <person name="Tong A.H."/>
            <person name="Ng K."/>
            <person name="Sundaravadanam Y."/>
            <person name="Simpson J.T."/>
            <person name="Lim B.K."/>
            <person name="Engstrom M.D."/>
            <person name="Dutton C.J."/>
            <person name="Kerr K.C."/>
            <person name="Franke M."/>
            <person name="Rapley W."/>
            <person name="Wintle R.F."/>
            <person name="Scherer S.W."/>
        </authorList>
    </citation>
    <scope>NUCLEOTIDE SEQUENCE</scope>
    <source>
        <strain evidence="5">Ward</strain>
        <tissue evidence="5">Leukocyte</tissue>
    </source>
</reference>
<sequence>MFFWVLFFLILCAFLWNYKEQLRITDITDKFIFITGCDTGFGNLAARTFDKKGFRVIAACLTESGSTALKAETSERLHTVLLDVTDPENVKRTAQWVKDHVGEKGLWGLINNAGVLGVLAPTDWLTVEDYREPIEVNLFGLISVTLNMLPLVKKAQGRVVNVSSIAGRISFGGGGYTVSKYALEGFNDSLRRDMKAFGVHVSCIEPGLFKTHLSDEMKTTEKKLTIWNHLSSDIKKQYGEGFIEKSLAKLKSAMACVNKDLSPVIESMDHAVTSLYPKTRYAVGKDAKTFWIPLSYMPAAFQDYLLFKQKVKLANPKAV</sequence>
<dbReference type="Ensembl" id="ENSCCNT00000028922.1">
    <property type="protein sequence ID" value="ENSCCNP00000022595.1"/>
    <property type="gene ID" value="ENSCCNG00000022209.1"/>
</dbReference>
<dbReference type="Pfam" id="PF00106">
    <property type="entry name" value="adh_short"/>
    <property type="match status" value="1"/>
</dbReference>
<keyword evidence="7" id="KW-1185">Reference proteome</keyword>
<protein>
    <submittedName>
        <fullName evidence="8">Dehydrogenase/reductase SDR family member 9</fullName>
    </submittedName>
    <submittedName>
        <fullName evidence="5">Retinol dehydrogenase 2-like protein</fullName>
    </submittedName>
</protein>
<comment type="similarity">
    <text evidence="1 3">Belongs to the short-chain dehydrogenases/reductases (SDR) family.</text>
</comment>
<keyword evidence="4" id="KW-0732">Signal</keyword>
<keyword evidence="2" id="KW-0560">Oxidoreductase</keyword>
<accession>A0A250YFJ8</accession>
<gene>
    <name evidence="6 8" type="primary">Dhrs9</name>
</gene>
<dbReference type="Proteomes" id="UP001732720">
    <property type="component" value="Chromosome 4"/>
</dbReference>
<dbReference type="InterPro" id="IPR036291">
    <property type="entry name" value="NAD(P)-bd_dom_sf"/>
</dbReference>
<dbReference type="PRINTS" id="PR00081">
    <property type="entry name" value="GDHRDH"/>
</dbReference>
<evidence type="ECO:0000313" key="5">
    <source>
        <dbReference type="EMBL" id="JAV42340.1"/>
    </source>
</evidence>
<evidence type="ECO:0000313" key="8">
    <source>
        <dbReference type="RefSeq" id="XP_020023558.1"/>
    </source>
</evidence>
<dbReference type="InterPro" id="IPR020904">
    <property type="entry name" value="Sc_DH/Rdtase_CS"/>
</dbReference>
<evidence type="ECO:0000256" key="1">
    <source>
        <dbReference type="ARBA" id="ARBA00006484"/>
    </source>
</evidence>
<dbReference type="OrthoDB" id="294295at2759"/>
<dbReference type="CDD" id="cd09805">
    <property type="entry name" value="type2_17beta_HSD-like_SDR_c"/>
    <property type="match status" value="1"/>
</dbReference>
<dbReference type="PROSITE" id="PS00061">
    <property type="entry name" value="ADH_SHORT"/>
    <property type="match status" value="1"/>
</dbReference>
<dbReference type="GO" id="GO:0016491">
    <property type="term" value="F:oxidoreductase activity"/>
    <property type="evidence" value="ECO:0007669"/>
    <property type="project" value="UniProtKB-KW"/>
</dbReference>
<evidence type="ECO:0000256" key="4">
    <source>
        <dbReference type="SAM" id="SignalP"/>
    </source>
</evidence>
<dbReference type="FunFam" id="3.40.50.720:FF:000074">
    <property type="entry name" value="Retinol dehydrogenase type 1"/>
    <property type="match status" value="1"/>
</dbReference>
<dbReference type="Gene3D" id="3.40.50.720">
    <property type="entry name" value="NAD(P)-binding Rossmann-like Domain"/>
    <property type="match status" value="1"/>
</dbReference>
<evidence type="ECO:0000313" key="6">
    <source>
        <dbReference type="Ensembl" id="ENSCCNP00000022595.1"/>
    </source>
</evidence>
<organism evidence="5">
    <name type="scientific">Castor canadensis</name>
    <name type="common">American beaver</name>
    <dbReference type="NCBI Taxonomy" id="51338"/>
    <lineage>
        <taxon>Eukaryota</taxon>
        <taxon>Metazoa</taxon>
        <taxon>Chordata</taxon>
        <taxon>Craniata</taxon>
        <taxon>Vertebrata</taxon>
        <taxon>Euteleostomi</taxon>
        <taxon>Mammalia</taxon>
        <taxon>Eutheria</taxon>
        <taxon>Euarchontoglires</taxon>
        <taxon>Glires</taxon>
        <taxon>Rodentia</taxon>
        <taxon>Castorimorpha</taxon>
        <taxon>Castoridae</taxon>
        <taxon>Castor</taxon>
    </lineage>
</organism>
<dbReference type="AlphaFoldDB" id="A0A250YFJ8"/>
<name>A0A250YFJ8_CASCN</name>
<dbReference type="CTD" id="10170"/>
<feature type="signal peptide" evidence="4">
    <location>
        <begin position="1"/>
        <end position="21"/>
    </location>
</feature>
<feature type="chain" id="PRO_5044570905" evidence="4">
    <location>
        <begin position="22"/>
        <end position="319"/>
    </location>
</feature>